<dbReference type="PROSITE" id="PS51892">
    <property type="entry name" value="SUBTILASE"/>
    <property type="match status" value="1"/>
</dbReference>
<feature type="active site" description="Charge relay system" evidence="5">
    <location>
        <position position="453"/>
    </location>
</feature>
<dbReference type="GO" id="GO:0006508">
    <property type="term" value="P:proteolysis"/>
    <property type="evidence" value="ECO:0007669"/>
    <property type="project" value="UniProtKB-KW"/>
</dbReference>
<feature type="active site" description="Charge relay system" evidence="5">
    <location>
        <position position="283"/>
    </location>
</feature>
<evidence type="ECO:0000256" key="3">
    <source>
        <dbReference type="ARBA" id="ARBA00022801"/>
    </source>
</evidence>
<dbReference type="InterPro" id="IPR023828">
    <property type="entry name" value="Peptidase_S8_Ser-AS"/>
</dbReference>
<gene>
    <name evidence="8" type="ORF">ED312_09775</name>
</gene>
<evidence type="ECO:0000256" key="4">
    <source>
        <dbReference type="ARBA" id="ARBA00022825"/>
    </source>
</evidence>
<dbReference type="PROSITE" id="PS00136">
    <property type="entry name" value="SUBTILASE_ASP"/>
    <property type="match status" value="1"/>
</dbReference>
<dbReference type="GO" id="GO:0004252">
    <property type="term" value="F:serine-type endopeptidase activity"/>
    <property type="evidence" value="ECO:0007669"/>
    <property type="project" value="UniProtKB-UniRule"/>
</dbReference>
<reference evidence="8 9" key="1">
    <citation type="submission" date="2018-10" db="EMBL/GenBank/DDBJ databases">
        <title>Sinomicrobium pectinilyticum sp. nov., a pectinase-producing bacterium isolated from alkaline and saline soil, and emended description of the genus Sinomicrobium.</title>
        <authorList>
            <person name="Cheng B."/>
            <person name="Li C."/>
            <person name="Lai Q."/>
            <person name="Du M."/>
            <person name="Shao Z."/>
            <person name="Xu P."/>
            <person name="Yang C."/>
        </authorList>
    </citation>
    <scope>NUCLEOTIDE SEQUENCE [LARGE SCALE GENOMIC DNA]</scope>
    <source>
        <strain evidence="8 9">5DNS001</strain>
    </source>
</reference>
<evidence type="ECO:0000256" key="2">
    <source>
        <dbReference type="ARBA" id="ARBA00022670"/>
    </source>
</evidence>
<dbReference type="PANTHER" id="PTHR43806">
    <property type="entry name" value="PEPTIDASE S8"/>
    <property type="match status" value="1"/>
</dbReference>
<accession>A0A3N0EJ36</accession>
<evidence type="ECO:0000259" key="7">
    <source>
        <dbReference type="Pfam" id="PF00082"/>
    </source>
</evidence>
<dbReference type="InterPro" id="IPR000209">
    <property type="entry name" value="Peptidase_S8/S53_dom"/>
</dbReference>
<protein>
    <submittedName>
        <fullName evidence="8">Peptidase S8</fullName>
    </submittedName>
</protein>
<dbReference type="Gene3D" id="3.40.50.200">
    <property type="entry name" value="Peptidase S8/S53 domain"/>
    <property type="match status" value="2"/>
</dbReference>
<dbReference type="SUPFAM" id="SSF52743">
    <property type="entry name" value="Subtilisin-like"/>
    <property type="match status" value="1"/>
</dbReference>
<feature type="active site" description="Charge relay system" evidence="5">
    <location>
        <position position="74"/>
    </location>
</feature>
<feature type="domain" description="Peptidase S8/S53" evidence="7">
    <location>
        <begin position="65"/>
        <end position="486"/>
    </location>
</feature>
<dbReference type="PROSITE" id="PS00138">
    <property type="entry name" value="SUBTILASE_SER"/>
    <property type="match status" value="1"/>
</dbReference>
<dbReference type="PROSITE" id="PS00137">
    <property type="entry name" value="SUBTILASE_HIS"/>
    <property type="match status" value="1"/>
</dbReference>
<keyword evidence="4 5" id="KW-0720">Serine protease</keyword>
<keyword evidence="9" id="KW-1185">Reference proteome</keyword>
<name>A0A3N0EJ36_SINP1</name>
<dbReference type="AlphaFoldDB" id="A0A3N0EJ36"/>
<dbReference type="InterPro" id="IPR023827">
    <property type="entry name" value="Peptidase_S8_Asp-AS"/>
</dbReference>
<dbReference type="InterPro" id="IPR036852">
    <property type="entry name" value="Peptidase_S8/S53_dom_sf"/>
</dbReference>
<evidence type="ECO:0000313" key="9">
    <source>
        <dbReference type="Proteomes" id="UP000267469"/>
    </source>
</evidence>
<dbReference type="Proteomes" id="UP000267469">
    <property type="component" value="Unassembled WGS sequence"/>
</dbReference>
<dbReference type="OrthoDB" id="9798386at2"/>
<keyword evidence="3 5" id="KW-0378">Hydrolase</keyword>
<sequence length="536" mass="61061">MVMNIFIWKIYCFCLVFWVGGSLIYAQQNQDSIPNNWHLLDWKEDGVYGISIKRAYRELLADKTGDTVLVAVIDTGMDTLHTNLRTVLWRNKREQGDDEDGNGFKGDFSGWNFLGKIEDASLEYKRTYTLLLPKYKGRSPGDIRKRDKREYMLWKEVQQKVMEDSLRNINGMKKTMAQYKAADQKIRETLGKDCYSREDLEKLRDTELAESNLYRELWYGKRFNTNKELLDEEKLRLNKIEETCYYCIYIQNDQQRIELRGADENNFQQQYYGNNNVMDISGHGTHVAGIIGAAWENGLGIKGIADKVQLMAVRILNIRDDELDKDVALAIRYAVDNGARVINMSFAKQYSPHQEKVEKAIRYALKNDVLLVNGAGNNGANIDTVPFYPTSGYLGKNKRFPNMITVGASGPVRKDLIFNVSNYGPEKVDVFAPGTDIYSTDLGGTYKKRSGTSMASPVVAGLAAVLRSYFPQLSARQVKYIIEKSVTPIDFPVAPPYPWRQEVEEVSMKDLCKTGGIVNAYKAIQLAESLTSRKKK</sequence>
<comment type="caution">
    <text evidence="8">The sequence shown here is derived from an EMBL/GenBank/DDBJ whole genome shotgun (WGS) entry which is preliminary data.</text>
</comment>
<dbReference type="InterPro" id="IPR050131">
    <property type="entry name" value="Peptidase_S8_subtilisin-like"/>
</dbReference>
<proteinExistence type="inferred from homology"/>
<comment type="similarity">
    <text evidence="1 5 6">Belongs to the peptidase S8 family.</text>
</comment>
<evidence type="ECO:0000256" key="6">
    <source>
        <dbReference type="RuleBase" id="RU003355"/>
    </source>
</evidence>
<evidence type="ECO:0000313" key="8">
    <source>
        <dbReference type="EMBL" id="RNL87792.1"/>
    </source>
</evidence>
<dbReference type="InterPro" id="IPR022398">
    <property type="entry name" value="Peptidase_S8_His-AS"/>
</dbReference>
<evidence type="ECO:0000256" key="1">
    <source>
        <dbReference type="ARBA" id="ARBA00011073"/>
    </source>
</evidence>
<evidence type="ECO:0000256" key="5">
    <source>
        <dbReference type="PROSITE-ProRule" id="PRU01240"/>
    </source>
</evidence>
<dbReference type="PRINTS" id="PR00723">
    <property type="entry name" value="SUBTILISIN"/>
</dbReference>
<organism evidence="8 9">
    <name type="scientific">Sinomicrobium pectinilyticum</name>
    <dbReference type="NCBI Taxonomy" id="1084421"/>
    <lineage>
        <taxon>Bacteria</taxon>
        <taxon>Pseudomonadati</taxon>
        <taxon>Bacteroidota</taxon>
        <taxon>Flavobacteriia</taxon>
        <taxon>Flavobacteriales</taxon>
        <taxon>Flavobacteriaceae</taxon>
        <taxon>Sinomicrobium</taxon>
    </lineage>
</organism>
<dbReference type="PANTHER" id="PTHR43806:SF11">
    <property type="entry name" value="CEREVISIN-RELATED"/>
    <property type="match status" value="1"/>
</dbReference>
<dbReference type="Pfam" id="PF00082">
    <property type="entry name" value="Peptidase_S8"/>
    <property type="match status" value="1"/>
</dbReference>
<keyword evidence="2 5" id="KW-0645">Protease</keyword>
<dbReference type="InterPro" id="IPR015500">
    <property type="entry name" value="Peptidase_S8_subtilisin-rel"/>
</dbReference>
<dbReference type="EMBL" id="RJTM01000069">
    <property type="protein sequence ID" value="RNL87792.1"/>
    <property type="molecule type" value="Genomic_DNA"/>
</dbReference>